<dbReference type="InterPro" id="IPR027417">
    <property type="entry name" value="P-loop_NTPase"/>
</dbReference>
<keyword evidence="2" id="KW-0067">ATP-binding</keyword>
<dbReference type="InterPro" id="IPR000432">
    <property type="entry name" value="DNA_mismatch_repair_MutS_C"/>
</dbReference>
<dbReference type="InterPro" id="IPR045076">
    <property type="entry name" value="MutS"/>
</dbReference>
<dbReference type="SUPFAM" id="SSF52540">
    <property type="entry name" value="P-loop containing nucleoside triphosphate hydrolases"/>
    <property type="match status" value="1"/>
</dbReference>
<evidence type="ECO:0000256" key="4">
    <source>
        <dbReference type="SAM" id="MobiDB-lite"/>
    </source>
</evidence>
<evidence type="ECO:0000256" key="1">
    <source>
        <dbReference type="ARBA" id="ARBA00022741"/>
    </source>
</evidence>
<evidence type="ECO:0000256" key="2">
    <source>
        <dbReference type="ARBA" id="ARBA00022840"/>
    </source>
</evidence>
<dbReference type="Proteomes" id="UP000186795">
    <property type="component" value="Unassembled WGS sequence"/>
</dbReference>
<dbReference type="RefSeq" id="WP_143457038.1">
    <property type="nucleotide sequence ID" value="NZ_CP048103.1"/>
</dbReference>
<feature type="region of interest" description="Disordered" evidence="4">
    <location>
        <begin position="529"/>
        <end position="548"/>
    </location>
</feature>
<dbReference type="EMBL" id="FTOD01000002">
    <property type="protein sequence ID" value="SIS49488.1"/>
    <property type="molecule type" value="Genomic_DNA"/>
</dbReference>
<dbReference type="GO" id="GO:0006298">
    <property type="term" value="P:mismatch repair"/>
    <property type="evidence" value="ECO:0007669"/>
    <property type="project" value="InterPro"/>
</dbReference>
<dbReference type="OrthoDB" id="9777812at2"/>
<dbReference type="SMART" id="SM00534">
    <property type="entry name" value="MUTSac"/>
    <property type="match status" value="1"/>
</dbReference>
<evidence type="ECO:0000259" key="5">
    <source>
        <dbReference type="SMART" id="SM00534"/>
    </source>
</evidence>
<organism evidence="6 7">
    <name type="scientific">Kroppenstedtia eburnea</name>
    <dbReference type="NCBI Taxonomy" id="714067"/>
    <lineage>
        <taxon>Bacteria</taxon>
        <taxon>Bacillati</taxon>
        <taxon>Bacillota</taxon>
        <taxon>Bacilli</taxon>
        <taxon>Bacillales</taxon>
        <taxon>Thermoactinomycetaceae</taxon>
        <taxon>Kroppenstedtia</taxon>
    </lineage>
</organism>
<evidence type="ECO:0000313" key="6">
    <source>
        <dbReference type="EMBL" id="SIS49488.1"/>
    </source>
</evidence>
<dbReference type="GO" id="GO:0140664">
    <property type="term" value="F:ATP-dependent DNA damage sensor activity"/>
    <property type="evidence" value="ECO:0007669"/>
    <property type="project" value="InterPro"/>
</dbReference>
<dbReference type="GO" id="GO:0030983">
    <property type="term" value="F:mismatched DNA binding"/>
    <property type="evidence" value="ECO:0007669"/>
    <property type="project" value="InterPro"/>
</dbReference>
<keyword evidence="7" id="KW-1185">Reference proteome</keyword>
<keyword evidence="1" id="KW-0547">Nucleotide-binding</keyword>
<name>A0A1N7JJH8_9BACL</name>
<evidence type="ECO:0000313" key="7">
    <source>
        <dbReference type="Proteomes" id="UP000186795"/>
    </source>
</evidence>
<dbReference type="Gene3D" id="3.40.50.300">
    <property type="entry name" value="P-loop containing nucleotide triphosphate hydrolases"/>
    <property type="match status" value="1"/>
</dbReference>
<dbReference type="PANTHER" id="PTHR11361">
    <property type="entry name" value="DNA MISMATCH REPAIR PROTEIN MUTS FAMILY MEMBER"/>
    <property type="match status" value="1"/>
</dbReference>
<dbReference type="SUPFAM" id="SSF48334">
    <property type="entry name" value="DNA repair protein MutS, domain III"/>
    <property type="match status" value="1"/>
</dbReference>
<keyword evidence="3" id="KW-0238">DNA-binding</keyword>
<evidence type="ECO:0000256" key="3">
    <source>
        <dbReference type="ARBA" id="ARBA00023125"/>
    </source>
</evidence>
<protein>
    <submittedName>
        <fullName evidence="6">MutS domain V</fullName>
    </submittedName>
</protein>
<proteinExistence type="predicted"/>
<reference evidence="7" key="1">
    <citation type="submission" date="2017-01" db="EMBL/GenBank/DDBJ databases">
        <authorList>
            <person name="Varghese N."/>
            <person name="Submissions S."/>
        </authorList>
    </citation>
    <scope>NUCLEOTIDE SEQUENCE [LARGE SCALE GENOMIC DNA]</scope>
    <source>
        <strain evidence="7">DSM 45196</strain>
    </source>
</reference>
<sequence length="548" mass="61697">MDETTRRALRWHEIWSRFQPRTPMGQRAKETLSPFMPGEEKEWQRSLAEQEGLWAARNSREEWGLQVEKRLKRLPDPTAVLRMLERGEIPQVSDWFRLKQFLWQGRLLREMIPEAAPDFRFRTRKEEWREGIALLDPGPHPSAAFALTPALDPRLGPLQSRRDEEERRAAEAGERAAAAVEKDYSLRRNREGEWVVDRHSPVLKQMMEDPRVLQVRETPFEVICGPSPTQEETEAICRLDRVREELEAVEREILTRLVASFQPKLPFLAVAVEEMAHLDLQWARMRAAEEWGGTRPLPGESYRIEGGIHPLVADTLELQGRTFTPVDVEVGRGATVIIGPNMGGKTVALTTVGLIAALGQYGFRVPARRCSMPLAPWLVGVIGDGQDPRFGLSTFGAEVRRIADIFSLPEGGLLLTDEVGRGTNPVEGAALSAALTSHLARCGNRSLQVTHFREVLEIREARVYRVMGLSRDLRTSSSPVPRGLGERSLAEGMDYRLTPWAGEPVPRDALTIARLLGLPRVILQDAHRRLGQTATEDEEATESKGVEE</sequence>
<dbReference type="AlphaFoldDB" id="A0A1N7JJH8"/>
<gene>
    <name evidence="6" type="ORF">SAMN05421790_102165</name>
</gene>
<dbReference type="GO" id="GO:0005524">
    <property type="term" value="F:ATP binding"/>
    <property type="evidence" value="ECO:0007669"/>
    <property type="project" value="UniProtKB-KW"/>
</dbReference>
<dbReference type="Pfam" id="PF00488">
    <property type="entry name" value="MutS_V"/>
    <property type="match status" value="1"/>
</dbReference>
<accession>A0A1N7JJH8</accession>
<feature type="domain" description="DNA mismatch repair proteins mutS family" evidence="5">
    <location>
        <begin position="333"/>
        <end position="531"/>
    </location>
</feature>
<dbReference type="InterPro" id="IPR036187">
    <property type="entry name" value="DNA_mismatch_repair_MutS_sf"/>
</dbReference>